<organism evidence="5 6">
    <name type="scientific">Candidatus Colwellbacteria bacterium RIFCSPLOWO2_02_FULL_45_11</name>
    <dbReference type="NCBI Taxonomy" id="1797692"/>
    <lineage>
        <taxon>Bacteria</taxon>
        <taxon>Candidatus Colwelliibacteriota</taxon>
    </lineage>
</organism>
<protein>
    <recommendedName>
        <fullName evidence="4">Large ribosomal subunit protein uL13</fullName>
    </recommendedName>
</protein>
<keyword evidence="3 4" id="KW-0687">Ribonucleoprotein</keyword>
<dbReference type="HAMAP" id="MF_01366">
    <property type="entry name" value="Ribosomal_uL13"/>
    <property type="match status" value="1"/>
</dbReference>
<dbReference type="PIRSF" id="PIRSF002181">
    <property type="entry name" value="Ribosomal_L13"/>
    <property type="match status" value="1"/>
</dbReference>
<sequence length="112" mass="12609">MKEHIIDAKGESLGRVAAKAARLLQAKDSTSYAPNKVGNKVVIHNASLVKITGKKAEQKIYYRHMGKPGNLRKTIYKDAFAKNPEWVVRHAISGMLPKNRLRAPRLKMLTFK</sequence>
<dbReference type="CDD" id="cd00392">
    <property type="entry name" value="Ribosomal_L13"/>
    <property type="match status" value="1"/>
</dbReference>
<dbReference type="InterPro" id="IPR036899">
    <property type="entry name" value="Ribosomal_uL13_sf"/>
</dbReference>
<comment type="caution">
    <text evidence="5">The sequence shown here is derived from an EMBL/GenBank/DDBJ whole genome shotgun (WGS) entry which is preliminary data.</text>
</comment>
<dbReference type="Pfam" id="PF00572">
    <property type="entry name" value="Ribosomal_L13"/>
    <property type="match status" value="1"/>
</dbReference>
<dbReference type="GO" id="GO:0017148">
    <property type="term" value="P:negative regulation of translation"/>
    <property type="evidence" value="ECO:0007669"/>
    <property type="project" value="TreeGrafter"/>
</dbReference>
<evidence type="ECO:0000256" key="1">
    <source>
        <dbReference type="ARBA" id="ARBA00006227"/>
    </source>
</evidence>
<proteinExistence type="inferred from homology"/>
<keyword evidence="2 4" id="KW-0689">Ribosomal protein</keyword>
<comment type="subunit">
    <text evidence="4">Part of the 50S ribosomal subunit.</text>
</comment>
<dbReference type="PANTHER" id="PTHR11545">
    <property type="entry name" value="RIBOSOMAL PROTEIN L13"/>
    <property type="match status" value="1"/>
</dbReference>
<evidence type="ECO:0000256" key="4">
    <source>
        <dbReference type="HAMAP-Rule" id="MF_01366"/>
    </source>
</evidence>
<reference evidence="5 6" key="1">
    <citation type="journal article" date="2016" name="Nat. Commun.">
        <title>Thousands of microbial genomes shed light on interconnected biogeochemical processes in an aquifer system.</title>
        <authorList>
            <person name="Anantharaman K."/>
            <person name="Brown C.T."/>
            <person name="Hug L.A."/>
            <person name="Sharon I."/>
            <person name="Castelle C.J."/>
            <person name="Probst A.J."/>
            <person name="Thomas B.C."/>
            <person name="Singh A."/>
            <person name="Wilkins M.J."/>
            <person name="Karaoz U."/>
            <person name="Brodie E.L."/>
            <person name="Williams K.H."/>
            <person name="Hubbard S.S."/>
            <person name="Banfield J.F."/>
        </authorList>
    </citation>
    <scope>NUCLEOTIDE SEQUENCE [LARGE SCALE GENOMIC DNA]</scope>
</reference>
<evidence type="ECO:0000313" key="6">
    <source>
        <dbReference type="Proteomes" id="UP000176544"/>
    </source>
</evidence>
<comment type="similarity">
    <text evidence="1 4">Belongs to the universal ribosomal protein uL13 family.</text>
</comment>
<comment type="function">
    <text evidence="4">This protein is one of the early assembly proteins of the 50S ribosomal subunit, although it is not seen to bind rRNA by itself. It is important during the early stages of 50S assembly.</text>
</comment>
<dbReference type="InterPro" id="IPR005822">
    <property type="entry name" value="Ribosomal_uL13"/>
</dbReference>
<dbReference type="Gene3D" id="3.90.1180.10">
    <property type="entry name" value="Ribosomal protein L13"/>
    <property type="match status" value="1"/>
</dbReference>
<gene>
    <name evidence="4" type="primary">rplM</name>
    <name evidence="5" type="ORF">A3I33_00235</name>
</gene>
<dbReference type="GO" id="GO:0005840">
    <property type="term" value="C:ribosome"/>
    <property type="evidence" value="ECO:0007669"/>
    <property type="project" value="UniProtKB-KW"/>
</dbReference>
<dbReference type="GO" id="GO:1990904">
    <property type="term" value="C:ribonucleoprotein complex"/>
    <property type="evidence" value="ECO:0007669"/>
    <property type="project" value="UniProtKB-KW"/>
</dbReference>
<dbReference type="AlphaFoldDB" id="A0A1G1Z8U7"/>
<dbReference type="NCBIfam" id="TIGR01066">
    <property type="entry name" value="rplM_bact"/>
    <property type="match status" value="1"/>
</dbReference>
<dbReference type="InterPro" id="IPR005823">
    <property type="entry name" value="Ribosomal_uL13_bac-type"/>
</dbReference>
<dbReference type="Proteomes" id="UP000176544">
    <property type="component" value="Unassembled WGS sequence"/>
</dbReference>
<dbReference type="SUPFAM" id="SSF52161">
    <property type="entry name" value="Ribosomal protein L13"/>
    <property type="match status" value="1"/>
</dbReference>
<name>A0A1G1Z8U7_9BACT</name>
<accession>A0A1G1Z8U7</accession>
<dbReference type="GO" id="GO:0003729">
    <property type="term" value="F:mRNA binding"/>
    <property type="evidence" value="ECO:0007669"/>
    <property type="project" value="TreeGrafter"/>
</dbReference>
<dbReference type="STRING" id="1797692.A3I33_00235"/>
<evidence type="ECO:0000256" key="3">
    <source>
        <dbReference type="ARBA" id="ARBA00023274"/>
    </source>
</evidence>
<dbReference type="GO" id="GO:0006412">
    <property type="term" value="P:translation"/>
    <property type="evidence" value="ECO:0007669"/>
    <property type="project" value="UniProtKB-UniRule"/>
</dbReference>
<evidence type="ECO:0000313" key="5">
    <source>
        <dbReference type="EMBL" id="OGY61048.1"/>
    </source>
</evidence>
<evidence type="ECO:0000256" key="2">
    <source>
        <dbReference type="ARBA" id="ARBA00022980"/>
    </source>
</evidence>
<dbReference type="GO" id="GO:0003735">
    <property type="term" value="F:structural constituent of ribosome"/>
    <property type="evidence" value="ECO:0007669"/>
    <property type="project" value="InterPro"/>
</dbReference>
<dbReference type="EMBL" id="MHJA01000017">
    <property type="protein sequence ID" value="OGY61048.1"/>
    <property type="molecule type" value="Genomic_DNA"/>
</dbReference>
<dbReference type="PANTHER" id="PTHR11545:SF2">
    <property type="entry name" value="LARGE RIBOSOMAL SUBUNIT PROTEIN UL13M"/>
    <property type="match status" value="1"/>
</dbReference>